<protein>
    <submittedName>
        <fullName evidence="1">Uncharacterized protein</fullName>
    </submittedName>
</protein>
<accession>A0ABR5AWR9</accession>
<organism evidence="1 2">
    <name type="scientific">Bacillus badius</name>
    <dbReference type="NCBI Taxonomy" id="1455"/>
    <lineage>
        <taxon>Bacteria</taxon>
        <taxon>Bacillati</taxon>
        <taxon>Bacillota</taxon>
        <taxon>Bacilli</taxon>
        <taxon>Bacillales</taxon>
        <taxon>Bacillaceae</taxon>
        <taxon>Pseudobacillus</taxon>
    </lineage>
</organism>
<comment type="caution">
    <text evidence="1">The sequence shown here is derived from an EMBL/GenBank/DDBJ whole genome shotgun (WGS) entry which is preliminary data.</text>
</comment>
<name>A0ABR5AWR9_BACBA</name>
<sequence>MSRQLTFQLRDTPFFKGEKKVSLPRKHIRDETLDESRIFV</sequence>
<reference evidence="1 2" key="1">
    <citation type="submission" date="2015-01" db="EMBL/GenBank/DDBJ databases">
        <title>Genome Assembly of Bacillus badius MTCC 1458.</title>
        <authorList>
            <person name="Verma A."/>
            <person name="Khatri I."/>
            <person name="Mual P."/>
            <person name="Subramanian S."/>
            <person name="Krishnamurthi S."/>
        </authorList>
    </citation>
    <scope>NUCLEOTIDE SEQUENCE [LARGE SCALE GENOMIC DNA]</scope>
    <source>
        <strain evidence="1 2">MTCC 1458</strain>
    </source>
</reference>
<evidence type="ECO:0000313" key="1">
    <source>
        <dbReference type="EMBL" id="KIL79191.1"/>
    </source>
</evidence>
<dbReference type="EMBL" id="JXLP01000003">
    <property type="protein sequence ID" value="KIL79191.1"/>
    <property type="molecule type" value="Genomic_DNA"/>
</dbReference>
<dbReference type="Proteomes" id="UP000031982">
    <property type="component" value="Unassembled WGS sequence"/>
</dbReference>
<proteinExistence type="predicted"/>
<evidence type="ECO:0000313" key="2">
    <source>
        <dbReference type="Proteomes" id="UP000031982"/>
    </source>
</evidence>
<keyword evidence="2" id="KW-1185">Reference proteome</keyword>
<gene>
    <name evidence="1" type="ORF">SD77_3057</name>
</gene>